<reference evidence="3 4" key="1">
    <citation type="journal article" date="2014" name="PLoS Genet.">
        <title>Phylogenetically driven sequencing of extremely halophilic archaea reveals strategies for static and dynamic osmo-response.</title>
        <authorList>
            <person name="Becker E.A."/>
            <person name="Seitzer P.M."/>
            <person name="Tritt A."/>
            <person name="Larsen D."/>
            <person name="Krusor M."/>
            <person name="Yao A.I."/>
            <person name="Wu D."/>
            <person name="Madern D."/>
            <person name="Eisen J.A."/>
            <person name="Darling A.E."/>
            <person name="Facciotti M.T."/>
        </authorList>
    </citation>
    <scope>NUCLEOTIDE SEQUENCE [LARGE SCALE GENOMIC DNA]</scope>
    <source>
        <strain evidence="3 4">DSM 14210</strain>
    </source>
</reference>
<dbReference type="SMART" id="SM00226">
    <property type="entry name" value="LMWPc"/>
    <property type="match status" value="1"/>
</dbReference>
<comment type="caution">
    <text evidence="3">The sequence shown here is derived from an EMBL/GenBank/DDBJ whole genome shotgun (WGS) entry which is preliminary data.</text>
</comment>
<organism evidence="3 4">
    <name type="scientific">Halorubrum tebenquichense DSM 14210</name>
    <dbReference type="NCBI Taxonomy" id="1227485"/>
    <lineage>
        <taxon>Archaea</taxon>
        <taxon>Methanobacteriati</taxon>
        <taxon>Methanobacteriota</taxon>
        <taxon>Stenosarchaea group</taxon>
        <taxon>Halobacteria</taxon>
        <taxon>Halobacteriales</taxon>
        <taxon>Haloferacaceae</taxon>
        <taxon>Halorubrum</taxon>
    </lineage>
</organism>
<evidence type="ECO:0000313" key="4">
    <source>
        <dbReference type="Proteomes" id="UP000011523"/>
    </source>
</evidence>
<dbReference type="PANTHER" id="PTHR43428:SF1">
    <property type="entry name" value="ARSENATE REDUCTASE"/>
    <property type="match status" value="1"/>
</dbReference>
<dbReference type="InterPro" id="IPR023485">
    <property type="entry name" value="Ptyr_pPase"/>
</dbReference>
<dbReference type="InterPro" id="IPR036196">
    <property type="entry name" value="Ptyr_pPase_sf"/>
</dbReference>
<dbReference type="Proteomes" id="UP000011523">
    <property type="component" value="Unassembled WGS sequence"/>
</dbReference>
<dbReference type="AlphaFoldDB" id="M0DCE8"/>
<keyword evidence="1" id="KW-0059">Arsenical resistance</keyword>
<evidence type="ECO:0000259" key="2">
    <source>
        <dbReference type="SMART" id="SM00226"/>
    </source>
</evidence>
<dbReference type="SUPFAM" id="SSF52788">
    <property type="entry name" value="Phosphotyrosine protein phosphatases I"/>
    <property type="match status" value="1"/>
</dbReference>
<evidence type="ECO:0000256" key="1">
    <source>
        <dbReference type="ARBA" id="ARBA00022849"/>
    </source>
</evidence>
<proteinExistence type="predicted"/>
<dbReference type="PANTHER" id="PTHR43428">
    <property type="entry name" value="ARSENATE REDUCTASE"/>
    <property type="match status" value="1"/>
</dbReference>
<accession>M0DCE8</accession>
<dbReference type="GO" id="GO:0046685">
    <property type="term" value="P:response to arsenic-containing substance"/>
    <property type="evidence" value="ECO:0007669"/>
    <property type="project" value="UniProtKB-KW"/>
</dbReference>
<gene>
    <name evidence="3" type="ORF">C472_14552</name>
</gene>
<dbReference type="Gene3D" id="3.40.50.2300">
    <property type="match status" value="1"/>
</dbReference>
<dbReference type="Pfam" id="PF01451">
    <property type="entry name" value="LMWPc"/>
    <property type="match status" value="1"/>
</dbReference>
<keyword evidence="4" id="KW-1185">Reference proteome</keyword>
<name>M0DCE8_9EURY</name>
<protein>
    <submittedName>
        <fullName evidence="3">Protein-tyrosine phosphatase, low molecular weight</fullName>
    </submittedName>
</protein>
<feature type="domain" description="Phosphotyrosine protein phosphatase I" evidence="2">
    <location>
        <begin position="10"/>
        <end position="142"/>
    </location>
</feature>
<dbReference type="EMBL" id="AOJD01000077">
    <property type="protein sequence ID" value="ELZ33141.1"/>
    <property type="molecule type" value="Genomic_DNA"/>
</dbReference>
<dbReference type="OrthoDB" id="295776at2157"/>
<evidence type="ECO:0000313" key="3">
    <source>
        <dbReference type="EMBL" id="ELZ33141.1"/>
    </source>
</evidence>
<sequence>MTQHSDQSSHQIAFVCVQNAGRSQMAAAFAERERDRRDAADRIGIITGGTQPADHVHDIVIEAMAEVDIDISDRTPREVTPEELQAVDLVVTMGCSASDVCPATWNGENRDWGLDDPHERPIEEVREIRDEIEARVVALFDELLSETPSTE</sequence>
<dbReference type="CDD" id="cd16345">
    <property type="entry name" value="LMWP_ArsC"/>
    <property type="match status" value="1"/>
</dbReference>
<dbReference type="PATRIC" id="fig|1227485.3.peg.2860"/>